<feature type="domain" description="HTH CENPB-type" evidence="3">
    <location>
        <begin position="55"/>
        <end position="132"/>
    </location>
</feature>
<evidence type="ECO:0000259" key="3">
    <source>
        <dbReference type="PROSITE" id="PS51253"/>
    </source>
</evidence>
<dbReference type="SUPFAM" id="SSF46689">
    <property type="entry name" value="Homeodomain-like"/>
    <property type="match status" value="1"/>
</dbReference>
<sequence>MMRHYIKKSNRKCYSQQELELAFNEVSSGWSIAAAASERGILRTTLQNRVQKNSVDTCFQRVFNEEQELALPEYIVDMEKRLSGLTSKELRELAFDFAEQLGVPHPFDRKTGLAGEQWLSNFMERHELSNRKSEPTSVARGSGFNKVAVDKFFDVYDHYKTKYNFSASQIYNVDETGFTVNPKTSTRVIAERGT</sequence>
<gene>
    <name evidence="4" type="ORF">TKK_004602</name>
</gene>
<evidence type="ECO:0000313" key="5">
    <source>
        <dbReference type="Proteomes" id="UP001627154"/>
    </source>
</evidence>
<dbReference type="InterPro" id="IPR009057">
    <property type="entry name" value="Homeodomain-like_sf"/>
</dbReference>
<evidence type="ECO:0000256" key="1">
    <source>
        <dbReference type="ARBA" id="ARBA00004123"/>
    </source>
</evidence>
<comment type="subcellular location">
    <subcellularLocation>
        <location evidence="1">Nucleus</location>
    </subcellularLocation>
</comment>
<keyword evidence="2" id="KW-0238">DNA-binding</keyword>
<dbReference type="InterPro" id="IPR050863">
    <property type="entry name" value="CenT-Element_Derived"/>
</dbReference>
<dbReference type="PANTHER" id="PTHR19303:SF71">
    <property type="entry name" value="ZINC FINGER PHD-TYPE DOMAIN-CONTAINING PROTEIN"/>
    <property type="match status" value="1"/>
</dbReference>
<dbReference type="PANTHER" id="PTHR19303">
    <property type="entry name" value="TRANSPOSON"/>
    <property type="match status" value="1"/>
</dbReference>
<accession>A0ABD2XC51</accession>
<dbReference type="InterPro" id="IPR006600">
    <property type="entry name" value="HTH_CenpB_DNA-bd_dom"/>
</dbReference>
<dbReference type="AlphaFoldDB" id="A0ABD2XC51"/>
<keyword evidence="5" id="KW-1185">Reference proteome</keyword>
<reference evidence="4 5" key="1">
    <citation type="journal article" date="2024" name="bioRxiv">
        <title>A reference genome for Trichogramma kaykai: A tiny desert-dwelling parasitoid wasp with competing sex-ratio distorters.</title>
        <authorList>
            <person name="Culotta J."/>
            <person name="Lindsey A.R."/>
        </authorList>
    </citation>
    <scope>NUCLEOTIDE SEQUENCE [LARGE SCALE GENOMIC DNA]</scope>
    <source>
        <strain evidence="4 5">KSX58</strain>
    </source>
</reference>
<dbReference type="Gene3D" id="1.10.10.60">
    <property type="entry name" value="Homeodomain-like"/>
    <property type="match status" value="1"/>
</dbReference>
<dbReference type="GO" id="GO:0003677">
    <property type="term" value="F:DNA binding"/>
    <property type="evidence" value="ECO:0007669"/>
    <property type="project" value="UniProtKB-KW"/>
</dbReference>
<comment type="caution">
    <text evidence="4">The sequence shown here is derived from an EMBL/GenBank/DDBJ whole genome shotgun (WGS) entry which is preliminary data.</text>
</comment>
<organism evidence="4 5">
    <name type="scientific">Trichogramma kaykai</name>
    <dbReference type="NCBI Taxonomy" id="54128"/>
    <lineage>
        <taxon>Eukaryota</taxon>
        <taxon>Metazoa</taxon>
        <taxon>Ecdysozoa</taxon>
        <taxon>Arthropoda</taxon>
        <taxon>Hexapoda</taxon>
        <taxon>Insecta</taxon>
        <taxon>Pterygota</taxon>
        <taxon>Neoptera</taxon>
        <taxon>Endopterygota</taxon>
        <taxon>Hymenoptera</taxon>
        <taxon>Apocrita</taxon>
        <taxon>Proctotrupomorpha</taxon>
        <taxon>Chalcidoidea</taxon>
        <taxon>Trichogrammatidae</taxon>
        <taxon>Trichogramma</taxon>
    </lineage>
</organism>
<name>A0ABD2XC51_9HYME</name>
<evidence type="ECO:0000313" key="4">
    <source>
        <dbReference type="EMBL" id="KAL3402678.1"/>
    </source>
</evidence>
<protein>
    <recommendedName>
        <fullName evidence="3">HTH CENPB-type domain-containing protein</fullName>
    </recommendedName>
</protein>
<dbReference type="Pfam" id="PF03221">
    <property type="entry name" value="HTH_Tnp_Tc5"/>
    <property type="match status" value="1"/>
</dbReference>
<dbReference type="Proteomes" id="UP001627154">
    <property type="component" value="Unassembled WGS sequence"/>
</dbReference>
<evidence type="ECO:0000256" key="2">
    <source>
        <dbReference type="ARBA" id="ARBA00023125"/>
    </source>
</evidence>
<dbReference type="SMART" id="SM00674">
    <property type="entry name" value="CENPB"/>
    <property type="match status" value="1"/>
</dbReference>
<dbReference type="GO" id="GO:0005634">
    <property type="term" value="C:nucleus"/>
    <property type="evidence" value="ECO:0007669"/>
    <property type="project" value="UniProtKB-SubCell"/>
</dbReference>
<dbReference type="PROSITE" id="PS51253">
    <property type="entry name" value="HTH_CENPB"/>
    <property type="match status" value="1"/>
</dbReference>
<dbReference type="EMBL" id="JBJJXI010000034">
    <property type="protein sequence ID" value="KAL3402678.1"/>
    <property type="molecule type" value="Genomic_DNA"/>
</dbReference>
<proteinExistence type="predicted"/>